<name>A0A9D3NAJ7_9TELE</name>
<evidence type="ECO:0000256" key="3">
    <source>
        <dbReference type="ARBA" id="ARBA00023015"/>
    </source>
</evidence>
<dbReference type="Proteomes" id="UP000824219">
    <property type="component" value="Linkage Group LG21"/>
</dbReference>
<evidence type="ECO:0000256" key="6">
    <source>
        <dbReference type="SAM" id="MobiDB-lite"/>
    </source>
</evidence>
<dbReference type="EMBL" id="JAHKSW010000021">
    <property type="protein sequence ID" value="KAG7318909.1"/>
    <property type="molecule type" value="Genomic_DNA"/>
</dbReference>
<dbReference type="PANTHER" id="PTHR10985">
    <property type="entry name" value="BASIC HELIX-LOOP-HELIX TRANSCRIPTION FACTOR, HES-RELATED"/>
    <property type="match status" value="1"/>
</dbReference>
<feature type="compositionally biased region" description="Basic and acidic residues" evidence="6">
    <location>
        <begin position="31"/>
        <end position="42"/>
    </location>
</feature>
<dbReference type="InterPro" id="IPR050370">
    <property type="entry name" value="HES_HEY"/>
</dbReference>
<dbReference type="GO" id="GO:0003677">
    <property type="term" value="F:DNA binding"/>
    <property type="evidence" value="ECO:0007669"/>
    <property type="project" value="InterPro"/>
</dbReference>
<evidence type="ECO:0000313" key="9">
    <source>
        <dbReference type="EMBL" id="KAG7318909.1"/>
    </source>
</evidence>
<evidence type="ECO:0000256" key="1">
    <source>
        <dbReference type="ARBA" id="ARBA00004123"/>
    </source>
</evidence>
<feature type="domain" description="Orange" evidence="8">
    <location>
        <begin position="104"/>
        <end position="137"/>
    </location>
</feature>
<dbReference type="AlphaFoldDB" id="A0A9D3NAJ7"/>
<dbReference type="PROSITE" id="PS50888">
    <property type="entry name" value="BHLH"/>
    <property type="match status" value="1"/>
</dbReference>
<keyword evidence="2" id="KW-0678">Repressor</keyword>
<sequence>MFWHVNHARTHATDTQRCRADEVMAPGTRTPTKEKNEKPRLRKPAVEKMRRDRINTGIERLKQLLKDELNPKSKLEKADILEKAVAYLKNMNKAVARAPPEQFYADGFARCLEESARFLTMHSRVEMGKHIMLSGQSHAIHPRATGSISVSVHAVKETPKCTGAVWRPW</sequence>
<dbReference type="InterPro" id="IPR036638">
    <property type="entry name" value="HLH_DNA-bd_sf"/>
</dbReference>
<comment type="subcellular location">
    <subcellularLocation>
        <location evidence="1">Nucleus</location>
    </subcellularLocation>
</comment>
<protein>
    <submittedName>
        <fullName evidence="9">Uncharacterized protein</fullName>
    </submittedName>
</protein>
<keyword evidence="10" id="KW-1185">Reference proteome</keyword>
<feature type="region of interest" description="Disordered" evidence="6">
    <location>
        <begin position="23"/>
        <end position="42"/>
    </location>
</feature>
<organism evidence="9 10">
    <name type="scientific">Hemibagrus wyckioides</name>
    <dbReference type="NCBI Taxonomy" id="337641"/>
    <lineage>
        <taxon>Eukaryota</taxon>
        <taxon>Metazoa</taxon>
        <taxon>Chordata</taxon>
        <taxon>Craniata</taxon>
        <taxon>Vertebrata</taxon>
        <taxon>Euteleostomi</taxon>
        <taxon>Actinopterygii</taxon>
        <taxon>Neopterygii</taxon>
        <taxon>Teleostei</taxon>
        <taxon>Ostariophysi</taxon>
        <taxon>Siluriformes</taxon>
        <taxon>Bagridae</taxon>
        <taxon>Hemibagrus</taxon>
    </lineage>
</organism>
<reference evidence="9 10" key="1">
    <citation type="submission" date="2021-06" db="EMBL/GenBank/DDBJ databases">
        <title>Chromosome-level genome assembly of the red-tail catfish (Hemibagrus wyckioides).</title>
        <authorList>
            <person name="Shao F."/>
        </authorList>
    </citation>
    <scope>NUCLEOTIDE SEQUENCE [LARGE SCALE GENOMIC DNA]</scope>
    <source>
        <strain evidence="9">EC202008001</strain>
        <tissue evidence="9">Blood</tissue>
    </source>
</reference>
<proteinExistence type="predicted"/>
<dbReference type="Gene3D" id="4.10.280.10">
    <property type="entry name" value="Helix-loop-helix DNA-binding domain"/>
    <property type="match status" value="1"/>
</dbReference>
<dbReference type="Pfam" id="PF00010">
    <property type="entry name" value="HLH"/>
    <property type="match status" value="1"/>
</dbReference>
<dbReference type="SMART" id="SM00353">
    <property type="entry name" value="HLH"/>
    <property type="match status" value="1"/>
</dbReference>
<accession>A0A9D3NAJ7</accession>
<comment type="caution">
    <text evidence="9">The sequence shown here is derived from an EMBL/GenBank/DDBJ whole genome shotgun (WGS) entry which is preliminary data.</text>
</comment>
<evidence type="ECO:0000259" key="8">
    <source>
        <dbReference type="PROSITE" id="PS51054"/>
    </source>
</evidence>
<evidence type="ECO:0000256" key="5">
    <source>
        <dbReference type="ARBA" id="ARBA00023242"/>
    </source>
</evidence>
<keyword evidence="4" id="KW-0804">Transcription</keyword>
<gene>
    <name evidence="9" type="ORF">KOW79_017383</name>
</gene>
<dbReference type="InterPro" id="IPR003650">
    <property type="entry name" value="Orange_dom"/>
</dbReference>
<dbReference type="GO" id="GO:0006355">
    <property type="term" value="P:regulation of DNA-templated transcription"/>
    <property type="evidence" value="ECO:0007669"/>
    <property type="project" value="InterPro"/>
</dbReference>
<evidence type="ECO:0000256" key="4">
    <source>
        <dbReference type="ARBA" id="ARBA00023163"/>
    </source>
</evidence>
<dbReference type="GO" id="GO:0046983">
    <property type="term" value="F:protein dimerization activity"/>
    <property type="evidence" value="ECO:0007669"/>
    <property type="project" value="InterPro"/>
</dbReference>
<dbReference type="PROSITE" id="PS51054">
    <property type="entry name" value="ORANGE"/>
    <property type="match status" value="1"/>
</dbReference>
<dbReference type="OrthoDB" id="6085656at2759"/>
<evidence type="ECO:0000259" key="7">
    <source>
        <dbReference type="PROSITE" id="PS50888"/>
    </source>
</evidence>
<evidence type="ECO:0000256" key="2">
    <source>
        <dbReference type="ARBA" id="ARBA00022491"/>
    </source>
</evidence>
<dbReference type="GO" id="GO:0005634">
    <property type="term" value="C:nucleus"/>
    <property type="evidence" value="ECO:0007669"/>
    <property type="project" value="UniProtKB-SubCell"/>
</dbReference>
<feature type="domain" description="BHLH" evidence="7">
    <location>
        <begin position="38"/>
        <end position="91"/>
    </location>
</feature>
<dbReference type="SUPFAM" id="SSF47459">
    <property type="entry name" value="HLH, helix-loop-helix DNA-binding domain"/>
    <property type="match status" value="1"/>
</dbReference>
<keyword evidence="5" id="KW-0539">Nucleus</keyword>
<dbReference type="InterPro" id="IPR011598">
    <property type="entry name" value="bHLH_dom"/>
</dbReference>
<keyword evidence="3" id="KW-0805">Transcription regulation</keyword>
<evidence type="ECO:0000313" key="10">
    <source>
        <dbReference type="Proteomes" id="UP000824219"/>
    </source>
</evidence>